<proteinExistence type="predicted"/>
<accession>A0A919B4F2</accession>
<organism evidence="2 3">
    <name type="scientific">Streptomyces mashuensis</name>
    <dbReference type="NCBI Taxonomy" id="33904"/>
    <lineage>
        <taxon>Bacteria</taxon>
        <taxon>Bacillati</taxon>
        <taxon>Actinomycetota</taxon>
        <taxon>Actinomycetes</taxon>
        <taxon>Kitasatosporales</taxon>
        <taxon>Streptomycetaceae</taxon>
        <taxon>Streptomyces</taxon>
    </lineage>
</organism>
<keyword evidence="3" id="KW-1185">Reference proteome</keyword>
<dbReference type="SMART" id="SM00530">
    <property type="entry name" value="HTH_XRE"/>
    <property type="match status" value="1"/>
</dbReference>
<dbReference type="Pfam" id="PF13560">
    <property type="entry name" value="HTH_31"/>
    <property type="match status" value="1"/>
</dbReference>
<dbReference type="CDD" id="cd00093">
    <property type="entry name" value="HTH_XRE"/>
    <property type="match status" value="1"/>
</dbReference>
<gene>
    <name evidence="2" type="ORF">GCM10010218_29560</name>
</gene>
<reference evidence="2" key="2">
    <citation type="submission" date="2020-09" db="EMBL/GenBank/DDBJ databases">
        <authorList>
            <person name="Sun Q."/>
            <person name="Ohkuma M."/>
        </authorList>
    </citation>
    <scope>NUCLEOTIDE SEQUENCE</scope>
    <source>
        <strain evidence="2">JCM 4059</strain>
    </source>
</reference>
<evidence type="ECO:0000313" key="2">
    <source>
        <dbReference type="EMBL" id="GHF46385.1"/>
    </source>
</evidence>
<name>A0A919B4F2_9ACTN</name>
<protein>
    <submittedName>
        <fullName evidence="2">Transcriptional regulator</fullName>
    </submittedName>
</protein>
<comment type="caution">
    <text evidence="2">The sequence shown here is derived from an EMBL/GenBank/DDBJ whole genome shotgun (WGS) entry which is preliminary data.</text>
</comment>
<dbReference type="AlphaFoldDB" id="A0A919B4F2"/>
<dbReference type="Gene3D" id="1.10.260.40">
    <property type="entry name" value="lambda repressor-like DNA-binding domains"/>
    <property type="match status" value="1"/>
</dbReference>
<sequence length="279" mass="30946">MAMGSRGAGRIRQGKLGWDFFGSELKLRREKFRLSQDELGRRVFCSGSYIGQFEAGRRKPQKDVAQRIDTELETDGFFVRVCEELIDSTGAQHYFAEAAYLESIATEIHTYTPMFVPGLFQTAAYAFAVFRGAFPLAEKSEVEAWVTGRLERQYLVEQAPKPVLWAVIDEHVLRRPTGGAAVMHEQLARLAELARRERIVMQVLPFSSGAPVLGGYVKLMAFDDAPPVAYTEGAMSGSLLDDPALVAKLQLAYDFARAAALPREASLALVESVAEEYGR</sequence>
<dbReference type="EMBL" id="BNBD01000005">
    <property type="protein sequence ID" value="GHF46385.1"/>
    <property type="molecule type" value="Genomic_DNA"/>
</dbReference>
<reference evidence="2" key="1">
    <citation type="journal article" date="2014" name="Int. J. Syst. Evol. Microbiol.">
        <title>Complete genome sequence of Corynebacterium casei LMG S-19264T (=DSM 44701T), isolated from a smear-ripened cheese.</title>
        <authorList>
            <consortium name="US DOE Joint Genome Institute (JGI-PGF)"/>
            <person name="Walter F."/>
            <person name="Albersmeier A."/>
            <person name="Kalinowski J."/>
            <person name="Ruckert C."/>
        </authorList>
    </citation>
    <scope>NUCLEOTIDE SEQUENCE</scope>
    <source>
        <strain evidence="2">JCM 4059</strain>
    </source>
</reference>
<feature type="domain" description="HTH cro/C1-type" evidence="1">
    <location>
        <begin position="25"/>
        <end position="77"/>
    </location>
</feature>
<dbReference type="Pfam" id="PF19054">
    <property type="entry name" value="DUF5753"/>
    <property type="match status" value="1"/>
</dbReference>
<dbReference type="InterPro" id="IPR043917">
    <property type="entry name" value="DUF5753"/>
</dbReference>
<dbReference type="InterPro" id="IPR001387">
    <property type="entry name" value="Cro/C1-type_HTH"/>
</dbReference>
<dbReference type="SUPFAM" id="SSF47413">
    <property type="entry name" value="lambda repressor-like DNA-binding domains"/>
    <property type="match status" value="1"/>
</dbReference>
<evidence type="ECO:0000313" key="3">
    <source>
        <dbReference type="Proteomes" id="UP000638313"/>
    </source>
</evidence>
<dbReference type="RefSeq" id="WP_229890980.1">
    <property type="nucleotide sequence ID" value="NZ_BNBD01000005.1"/>
</dbReference>
<dbReference type="Proteomes" id="UP000638313">
    <property type="component" value="Unassembled WGS sequence"/>
</dbReference>
<evidence type="ECO:0000259" key="1">
    <source>
        <dbReference type="PROSITE" id="PS50943"/>
    </source>
</evidence>
<dbReference type="GO" id="GO:0003677">
    <property type="term" value="F:DNA binding"/>
    <property type="evidence" value="ECO:0007669"/>
    <property type="project" value="InterPro"/>
</dbReference>
<dbReference type="InterPro" id="IPR010982">
    <property type="entry name" value="Lambda_DNA-bd_dom_sf"/>
</dbReference>
<dbReference type="PROSITE" id="PS50943">
    <property type="entry name" value="HTH_CROC1"/>
    <property type="match status" value="1"/>
</dbReference>